<feature type="transmembrane region" description="Helical" evidence="1">
    <location>
        <begin position="78"/>
        <end position="103"/>
    </location>
</feature>
<feature type="domain" description="YdbS-like PH" evidence="2">
    <location>
        <begin position="104"/>
        <end position="192"/>
    </location>
</feature>
<evidence type="ECO:0000259" key="2">
    <source>
        <dbReference type="Pfam" id="PF03703"/>
    </source>
</evidence>
<dbReference type="NCBIfam" id="NF040894">
    <property type="entry name" value="puhB_PGC"/>
    <property type="match status" value="1"/>
</dbReference>
<evidence type="ECO:0000256" key="1">
    <source>
        <dbReference type="SAM" id="Phobius"/>
    </source>
</evidence>
<accession>A0A679J3J7</accession>
<keyword evidence="1" id="KW-0472">Membrane</keyword>
<feature type="transmembrane region" description="Helical" evidence="1">
    <location>
        <begin position="48"/>
        <end position="66"/>
    </location>
</feature>
<evidence type="ECO:0000313" key="3">
    <source>
        <dbReference type="EMBL" id="CAA2106932.1"/>
    </source>
</evidence>
<dbReference type="AlphaFoldDB" id="A0A679J3J7"/>
<dbReference type="InterPro" id="IPR054839">
    <property type="entry name" value="puhB_PGC"/>
</dbReference>
<feature type="transmembrane region" description="Helical" evidence="1">
    <location>
        <begin position="115"/>
        <end position="134"/>
    </location>
</feature>
<keyword evidence="1" id="KW-0812">Transmembrane</keyword>
<protein>
    <recommendedName>
        <fullName evidence="2">YdbS-like PH domain-containing protein</fullName>
    </recommendedName>
</protein>
<sequence length="228" mass="24064">MSRAAKSPLGVPANAFDAPPGLPAPLPPGEHILWQGRPCAFGIAARALHARLVGLWFVGLALWAALPTLGEGAFGQAALLAGPTLLVGTGAVALLGLLGWLSARSTTYTITNRRVVMRLGIALPMTLNLPFSLIEGAGCKVFTGGSGDLPLRLRRGNRVAYLHLWPHARPWAVTNPEPMMRSVPDAKRAAEILARALSSALDTTEETATPMVIARQRAVRPPRLANAS</sequence>
<name>A0A679J3J7_9HYPH</name>
<proteinExistence type="predicted"/>
<dbReference type="EMBL" id="LR743504">
    <property type="protein sequence ID" value="CAA2106932.1"/>
    <property type="molecule type" value="Genomic_DNA"/>
</dbReference>
<reference evidence="3" key="1">
    <citation type="submission" date="2019-12" db="EMBL/GenBank/DDBJ databases">
        <authorList>
            <person name="Cremers G."/>
        </authorList>
    </citation>
    <scope>NUCLEOTIDE SEQUENCE</scope>
    <source>
        <strain evidence="3">Mbul1</strain>
    </source>
</reference>
<gene>
    <name evidence="3" type="ORF">MBUL_03912</name>
</gene>
<dbReference type="Pfam" id="PF03703">
    <property type="entry name" value="bPH_2"/>
    <property type="match status" value="1"/>
</dbReference>
<keyword evidence="1" id="KW-1133">Transmembrane helix</keyword>
<organism evidence="3">
    <name type="scientific">Methylobacterium bullatum</name>
    <dbReference type="NCBI Taxonomy" id="570505"/>
    <lineage>
        <taxon>Bacteria</taxon>
        <taxon>Pseudomonadati</taxon>
        <taxon>Pseudomonadota</taxon>
        <taxon>Alphaproteobacteria</taxon>
        <taxon>Hyphomicrobiales</taxon>
        <taxon>Methylobacteriaceae</taxon>
        <taxon>Methylobacterium</taxon>
    </lineage>
</organism>
<dbReference type="InterPro" id="IPR005182">
    <property type="entry name" value="YdbS-like_PH"/>
</dbReference>